<feature type="region of interest" description="Disordered" evidence="1">
    <location>
        <begin position="78"/>
        <end position="101"/>
    </location>
</feature>
<dbReference type="AlphaFoldDB" id="A0AAW8ZXX3"/>
<protein>
    <submittedName>
        <fullName evidence="2">Uncharacterized protein</fullName>
    </submittedName>
</protein>
<evidence type="ECO:0000256" key="1">
    <source>
        <dbReference type="SAM" id="MobiDB-lite"/>
    </source>
</evidence>
<gene>
    <name evidence="2" type="ORF">R4K57_21085</name>
</gene>
<dbReference type="RefSeq" id="WP_033482565.1">
    <property type="nucleotide sequence ID" value="NZ_JAWMQI010000116.1"/>
</dbReference>
<sequence>MARVAALLALSRTADGMANIDESQSVADAGSYLWTSMTEGSQAAMRKRIAEEGIAYWFEHTGEADSDTRGTHTLVLSRHAERDRGQRRRLGTVRPRSTDQGAVAIPARRRRQQRVDTSTSGLTLIAVALRWT</sequence>
<name>A0AAW8ZXX3_9XANT</name>
<proteinExistence type="predicted"/>
<dbReference type="Proteomes" id="UP001187425">
    <property type="component" value="Unassembled WGS sequence"/>
</dbReference>
<dbReference type="EMBL" id="JAWMQI010000116">
    <property type="protein sequence ID" value="MDV7250836.1"/>
    <property type="molecule type" value="Genomic_DNA"/>
</dbReference>
<organism evidence="2 3">
    <name type="scientific">Xanthomonas hortorum pv. vitians</name>
    <dbReference type="NCBI Taxonomy" id="83224"/>
    <lineage>
        <taxon>Bacteria</taxon>
        <taxon>Pseudomonadati</taxon>
        <taxon>Pseudomonadota</taxon>
        <taxon>Gammaproteobacteria</taxon>
        <taxon>Lysobacterales</taxon>
        <taxon>Lysobacteraceae</taxon>
        <taxon>Xanthomonas</taxon>
    </lineage>
</organism>
<evidence type="ECO:0000313" key="3">
    <source>
        <dbReference type="Proteomes" id="UP001187425"/>
    </source>
</evidence>
<evidence type="ECO:0000313" key="2">
    <source>
        <dbReference type="EMBL" id="MDV7250836.1"/>
    </source>
</evidence>
<reference evidence="2 3" key="1">
    <citation type="submission" date="2023-10" db="EMBL/GenBank/DDBJ databases">
        <title>A new tool for lettuce pathogen research.</title>
        <authorList>
            <person name="Horton K.N."/>
            <person name="Cseke L.J."/>
            <person name="Badiwe M."/>
            <person name="Tesfaye D."/>
            <person name="Klein A."/>
            <person name="Su J."/>
            <person name="Potnis N."/>
            <person name="Gassmann W."/>
        </authorList>
    </citation>
    <scope>NUCLEOTIDE SEQUENCE [LARGE SCALE GENOMIC DNA]</scope>
    <source>
        <strain evidence="2 3">JSKH1901</strain>
    </source>
</reference>
<comment type="caution">
    <text evidence="2">The sequence shown here is derived from an EMBL/GenBank/DDBJ whole genome shotgun (WGS) entry which is preliminary data.</text>
</comment>
<accession>A0AAW8ZXX3</accession>